<feature type="compositionally biased region" description="Basic and acidic residues" evidence="10">
    <location>
        <begin position="7"/>
        <end position="20"/>
    </location>
</feature>
<evidence type="ECO:0000313" key="14">
    <source>
        <dbReference type="Proteomes" id="UP000232323"/>
    </source>
</evidence>
<feature type="transmembrane region" description="Helical" evidence="11">
    <location>
        <begin position="770"/>
        <end position="793"/>
    </location>
</feature>
<evidence type="ECO:0000256" key="5">
    <source>
        <dbReference type="ARBA" id="ARBA00022737"/>
    </source>
</evidence>
<dbReference type="GO" id="GO:0016887">
    <property type="term" value="F:ATP hydrolysis activity"/>
    <property type="evidence" value="ECO:0007669"/>
    <property type="project" value="InterPro"/>
</dbReference>
<dbReference type="STRING" id="1157962.A0A250WVB9"/>
<name>A0A250WVB9_9CHLO</name>
<dbReference type="AlphaFoldDB" id="A0A250WVB9"/>
<dbReference type="InterPro" id="IPR043926">
    <property type="entry name" value="ABCG_dom"/>
</dbReference>
<dbReference type="InterPro" id="IPR003593">
    <property type="entry name" value="AAA+_ATPase"/>
</dbReference>
<evidence type="ECO:0000313" key="13">
    <source>
        <dbReference type="EMBL" id="GAX74480.1"/>
    </source>
</evidence>
<feature type="transmembrane region" description="Helical" evidence="11">
    <location>
        <begin position="689"/>
        <end position="707"/>
    </location>
</feature>
<dbReference type="GO" id="GO:0005524">
    <property type="term" value="F:ATP binding"/>
    <property type="evidence" value="ECO:0007669"/>
    <property type="project" value="UniProtKB-KW"/>
</dbReference>
<comment type="caution">
    <text evidence="13">The sequence shown here is derived from an EMBL/GenBank/DDBJ whole genome shotgun (WGS) entry which is preliminary data.</text>
</comment>
<dbReference type="Gene3D" id="3.40.50.300">
    <property type="entry name" value="P-loop containing nucleotide triphosphate hydrolases"/>
    <property type="match status" value="1"/>
</dbReference>
<feature type="region of interest" description="Disordered" evidence="10">
    <location>
        <begin position="1"/>
        <end position="20"/>
    </location>
</feature>
<accession>A0A250WVB9</accession>
<dbReference type="Pfam" id="PF01061">
    <property type="entry name" value="ABC2_membrane"/>
    <property type="match status" value="1"/>
</dbReference>
<gene>
    <name evidence="13" type="ORF">CEUSTIGMA_g1929.t1</name>
</gene>
<dbReference type="PANTHER" id="PTHR19241">
    <property type="entry name" value="ATP-BINDING CASSETTE TRANSPORTER"/>
    <property type="match status" value="1"/>
</dbReference>
<protein>
    <recommendedName>
        <fullName evidence="12">ABC transporter domain-containing protein</fullName>
    </recommendedName>
</protein>
<evidence type="ECO:0000256" key="3">
    <source>
        <dbReference type="ARBA" id="ARBA00022448"/>
    </source>
</evidence>
<evidence type="ECO:0000256" key="2">
    <source>
        <dbReference type="ARBA" id="ARBA00006012"/>
    </source>
</evidence>
<dbReference type="Pfam" id="PF00005">
    <property type="entry name" value="ABC_tran"/>
    <property type="match status" value="1"/>
</dbReference>
<dbReference type="InterPro" id="IPR013581">
    <property type="entry name" value="PDR_assoc"/>
</dbReference>
<evidence type="ECO:0000256" key="9">
    <source>
        <dbReference type="ARBA" id="ARBA00023136"/>
    </source>
</evidence>
<dbReference type="InterPro" id="IPR029481">
    <property type="entry name" value="ABC_trans_N"/>
</dbReference>
<comment type="subcellular location">
    <subcellularLocation>
        <location evidence="1">Membrane</location>
        <topology evidence="1">Multi-pass membrane protein</topology>
    </subcellularLocation>
</comment>
<dbReference type="Pfam" id="PF08370">
    <property type="entry name" value="PDR_assoc"/>
    <property type="match status" value="1"/>
</dbReference>
<feature type="transmembrane region" description="Helical" evidence="11">
    <location>
        <begin position="617"/>
        <end position="645"/>
    </location>
</feature>
<dbReference type="InterPro" id="IPR013525">
    <property type="entry name" value="ABC2_TM"/>
</dbReference>
<keyword evidence="14" id="KW-1185">Reference proteome</keyword>
<dbReference type="GO" id="GO:0140359">
    <property type="term" value="F:ABC-type transporter activity"/>
    <property type="evidence" value="ECO:0007669"/>
    <property type="project" value="InterPro"/>
</dbReference>
<sequence length="885" mass="98021">MQAEANPHGDVEEREREDERELVRAAISKLNDNRRTSMMVSLPQVKSQTAVVKQDTSKSLDSNGAADAVVDVHIPDLPKVENTENRRLLVHHALETEEQNNLRLLTKIRERMDKVGVQMPRVEVRFENLFAEANVNVGSAGMPTFLNFFKSAIVDLLTSLNLTPGGRQPLSILGGLNGVLKPGRFTLLLGPPSSGKTTLLKALAGAVVHGQDGLRMSGKITYNGETFDKFQVRRTAAYVDEIDLHMAELTVRETFDHSARCFGAGDAPGYVEEIRRREKAMGIEPDPVVDAFMKAMALEGNENSISTDLMLRLLGLEVCSETQIGNDMIRGVSGGQKKRVTTGEMIVGPAKVLFMDSISTGLDSSTTYLIVNCLKNFCKLLDQTIMVSLLQPPPEVFDLFDDVMVLSEGLIIYHGPRTEIPSFFNNIGFHIPERKETADFLQEVTSRKDQTMYRDDKGKSFMGVRAIADAFARSPMGAANATYLTTPATPAPRALITDGDSTGKAPYATDGLQRTRYGINNVSLFKALVHRDFVLMTRNSFLYIFQEFQTFLVGVLAATMFLRTHMGTTTITDGQVYLGLLFFTTMTAMWNVFSEMGTTCFALPVFFKQRSMQMFPAWAFSFPAAVLRLPFSLVDATLFTLIIYFPTGLAPSAGRFFIFWGFHILFSQCAVGMFRFISAVGRTFEVANSYGNLAVILQMILSGFVMTKNTIHPWWIWMYWASPLTYAQQAIYLNEFSDPRWDTPTDVNGQSVRLGDAILQSRNLFTDTRMIWVAALVLFGYWIIFNTLTALLLSVTPAPGPAVPSFSQESLDKRKANIEGAPEPVFARSSEMTRISHRLSLEKKNSAPGHQDLTVPKIQVVSGENAVVADSSKPVAEGVAEVGQS</sequence>
<dbReference type="Pfam" id="PF14510">
    <property type="entry name" value="ABC_trans_N"/>
    <property type="match status" value="1"/>
</dbReference>
<dbReference type="InterPro" id="IPR003439">
    <property type="entry name" value="ABC_transporter-like_ATP-bd"/>
</dbReference>
<feature type="transmembrane region" description="Helical" evidence="11">
    <location>
        <begin position="541"/>
        <end position="562"/>
    </location>
</feature>
<evidence type="ECO:0000256" key="11">
    <source>
        <dbReference type="SAM" id="Phobius"/>
    </source>
</evidence>
<feature type="transmembrane region" description="Helical" evidence="11">
    <location>
        <begin position="657"/>
        <end position="677"/>
    </location>
</feature>
<keyword evidence="8 11" id="KW-1133">Transmembrane helix</keyword>
<feature type="transmembrane region" description="Helical" evidence="11">
    <location>
        <begin position="574"/>
        <end position="593"/>
    </location>
</feature>
<evidence type="ECO:0000256" key="6">
    <source>
        <dbReference type="ARBA" id="ARBA00022741"/>
    </source>
</evidence>
<comment type="similarity">
    <text evidence="2">Belongs to the ABC transporter superfamily. ABCG family. PDR (TC 3.A.1.205) subfamily.</text>
</comment>
<keyword evidence="5" id="KW-0677">Repeat</keyword>
<keyword evidence="4 11" id="KW-0812">Transmembrane</keyword>
<proteinExistence type="inferred from homology"/>
<evidence type="ECO:0000256" key="10">
    <source>
        <dbReference type="SAM" id="MobiDB-lite"/>
    </source>
</evidence>
<feature type="domain" description="ABC transporter" evidence="12">
    <location>
        <begin position="157"/>
        <end position="433"/>
    </location>
</feature>
<dbReference type="GO" id="GO:0016020">
    <property type="term" value="C:membrane"/>
    <property type="evidence" value="ECO:0007669"/>
    <property type="project" value="UniProtKB-SubCell"/>
</dbReference>
<evidence type="ECO:0000256" key="7">
    <source>
        <dbReference type="ARBA" id="ARBA00022840"/>
    </source>
</evidence>
<dbReference type="InterPro" id="IPR027417">
    <property type="entry name" value="P-loop_NTPase"/>
</dbReference>
<evidence type="ECO:0000256" key="1">
    <source>
        <dbReference type="ARBA" id="ARBA00004141"/>
    </source>
</evidence>
<keyword evidence="9 11" id="KW-0472">Membrane</keyword>
<dbReference type="EMBL" id="BEGY01000007">
    <property type="protein sequence ID" value="GAX74480.1"/>
    <property type="molecule type" value="Genomic_DNA"/>
</dbReference>
<reference evidence="13 14" key="1">
    <citation type="submission" date="2017-08" db="EMBL/GenBank/DDBJ databases">
        <title>Acidophilic green algal genome provides insights into adaptation to an acidic environment.</title>
        <authorList>
            <person name="Hirooka S."/>
            <person name="Hirose Y."/>
            <person name="Kanesaki Y."/>
            <person name="Higuchi S."/>
            <person name="Fujiwara T."/>
            <person name="Onuma R."/>
            <person name="Era A."/>
            <person name="Ohbayashi R."/>
            <person name="Uzuka A."/>
            <person name="Nozaki H."/>
            <person name="Yoshikawa H."/>
            <person name="Miyagishima S.Y."/>
        </authorList>
    </citation>
    <scope>NUCLEOTIDE SEQUENCE [LARGE SCALE GENOMIC DNA]</scope>
    <source>
        <strain evidence="13 14">NIES-2499</strain>
    </source>
</reference>
<dbReference type="FunFam" id="3.40.50.300:FF:000532">
    <property type="entry name" value="ABC transporter G family member 34"/>
    <property type="match status" value="1"/>
</dbReference>
<dbReference type="SUPFAM" id="SSF52540">
    <property type="entry name" value="P-loop containing nucleoside triphosphate hydrolases"/>
    <property type="match status" value="1"/>
</dbReference>
<dbReference type="PROSITE" id="PS50893">
    <property type="entry name" value="ABC_TRANSPORTER_2"/>
    <property type="match status" value="1"/>
</dbReference>
<dbReference type="OrthoDB" id="66620at2759"/>
<dbReference type="Proteomes" id="UP000232323">
    <property type="component" value="Unassembled WGS sequence"/>
</dbReference>
<dbReference type="GO" id="GO:0071944">
    <property type="term" value="C:cell periphery"/>
    <property type="evidence" value="ECO:0007669"/>
    <property type="project" value="UniProtKB-ARBA"/>
</dbReference>
<keyword evidence="3" id="KW-0813">Transport</keyword>
<keyword evidence="6" id="KW-0547">Nucleotide-binding</keyword>
<dbReference type="Pfam" id="PF19055">
    <property type="entry name" value="ABC2_membrane_7"/>
    <property type="match status" value="1"/>
</dbReference>
<evidence type="ECO:0000256" key="4">
    <source>
        <dbReference type="ARBA" id="ARBA00022692"/>
    </source>
</evidence>
<organism evidence="13 14">
    <name type="scientific">Chlamydomonas eustigma</name>
    <dbReference type="NCBI Taxonomy" id="1157962"/>
    <lineage>
        <taxon>Eukaryota</taxon>
        <taxon>Viridiplantae</taxon>
        <taxon>Chlorophyta</taxon>
        <taxon>core chlorophytes</taxon>
        <taxon>Chlorophyceae</taxon>
        <taxon>CS clade</taxon>
        <taxon>Chlamydomonadales</taxon>
        <taxon>Chlamydomonadaceae</taxon>
        <taxon>Chlamydomonas</taxon>
    </lineage>
</organism>
<keyword evidence="7" id="KW-0067">ATP-binding</keyword>
<evidence type="ECO:0000259" key="12">
    <source>
        <dbReference type="PROSITE" id="PS50893"/>
    </source>
</evidence>
<dbReference type="SMART" id="SM00382">
    <property type="entry name" value="AAA"/>
    <property type="match status" value="1"/>
</dbReference>
<evidence type="ECO:0000256" key="8">
    <source>
        <dbReference type="ARBA" id="ARBA00022989"/>
    </source>
</evidence>